<sequence>MDKDLAKKELDFLEQLEKEQPINWRVDFWKLTNDVTAKLQQIVDRWKLGNGREKVVELPDGFMDKIIRQITHYNKHKIKIDGTVPTDRELKRIENNGML</sequence>
<dbReference type="RefSeq" id="WP_275648640.1">
    <property type="nucleotide sequence ID" value="NZ_JARFVA010000001.1"/>
</dbReference>
<evidence type="ECO:0000313" key="1">
    <source>
        <dbReference type="EMBL" id="MDF0706607.1"/>
    </source>
</evidence>
<gene>
    <name evidence="1" type="ORF">PY091_05220</name>
</gene>
<proteinExistence type="predicted"/>
<evidence type="ECO:0000313" key="2">
    <source>
        <dbReference type="Proteomes" id="UP001217083"/>
    </source>
</evidence>
<reference evidence="1 2" key="1">
    <citation type="submission" date="2023-03" db="EMBL/GenBank/DDBJ databases">
        <title>Muricauda XX sp. nov. and Muricauda XXX sp. nov., two novel species isolated from Okinawa Trough.</title>
        <authorList>
            <person name="Cao W."/>
            <person name="Deng X."/>
        </authorList>
    </citation>
    <scope>NUCLEOTIDE SEQUENCE [LARGE SCALE GENOMIC DNA]</scope>
    <source>
        <strain evidence="1 2">81s02</strain>
    </source>
</reference>
<dbReference type="EMBL" id="JARFVA010000001">
    <property type="protein sequence ID" value="MDF0706607.1"/>
    <property type="molecule type" value="Genomic_DNA"/>
</dbReference>
<comment type="caution">
    <text evidence="1">The sequence shown here is derived from an EMBL/GenBank/DDBJ whole genome shotgun (WGS) entry which is preliminary data.</text>
</comment>
<protein>
    <submittedName>
        <fullName evidence="1">Uncharacterized protein</fullName>
    </submittedName>
</protein>
<accession>A0ABT5XL60</accession>
<organism evidence="1 2">
    <name type="scientific">Flagellimonas okinawensis</name>
    <dbReference type="NCBI Taxonomy" id="3031324"/>
    <lineage>
        <taxon>Bacteria</taxon>
        <taxon>Pseudomonadati</taxon>
        <taxon>Bacteroidota</taxon>
        <taxon>Flavobacteriia</taxon>
        <taxon>Flavobacteriales</taxon>
        <taxon>Flavobacteriaceae</taxon>
        <taxon>Flagellimonas</taxon>
    </lineage>
</organism>
<dbReference type="Proteomes" id="UP001217083">
    <property type="component" value="Unassembled WGS sequence"/>
</dbReference>
<name>A0ABT5XL60_9FLAO</name>
<keyword evidence="2" id="KW-1185">Reference proteome</keyword>